<dbReference type="AlphaFoldDB" id="A0A0V0H147"/>
<protein>
    <submittedName>
        <fullName evidence="1">Putative ovule protein</fullName>
    </submittedName>
</protein>
<evidence type="ECO:0000313" key="1">
    <source>
        <dbReference type="EMBL" id="JAP14108.1"/>
    </source>
</evidence>
<dbReference type="EMBL" id="GEDG01027043">
    <property type="protein sequence ID" value="JAP14108.1"/>
    <property type="molecule type" value="Transcribed_RNA"/>
</dbReference>
<organism evidence="1">
    <name type="scientific">Solanum chacoense</name>
    <name type="common">Chaco potato</name>
    <dbReference type="NCBI Taxonomy" id="4108"/>
    <lineage>
        <taxon>Eukaryota</taxon>
        <taxon>Viridiplantae</taxon>
        <taxon>Streptophyta</taxon>
        <taxon>Embryophyta</taxon>
        <taxon>Tracheophyta</taxon>
        <taxon>Spermatophyta</taxon>
        <taxon>Magnoliopsida</taxon>
        <taxon>eudicotyledons</taxon>
        <taxon>Gunneridae</taxon>
        <taxon>Pentapetalae</taxon>
        <taxon>asterids</taxon>
        <taxon>lamiids</taxon>
        <taxon>Solanales</taxon>
        <taxon>Solanaceae</taxon>
        <taxon>Solanoideae</taxon>
        <taxon>Solaneae</taxon>
        <taxon>Solanum</taxon>
    </lineage>
</organism>
<reference evidence="1" key="1">
    <citation type="submission" date="2015-12" db="EMBL/GenBank/DDBJ databases">
        <title>Gene expression during late stages of embryo sac development: a critical building block for successful pollen-pistil interactions.</title>
        <authorList>
            <person name="Liu Y."/>
            <person name="Joly V."/>
            <person name="Sabar M."/>
            <person name="Matton D.P."/>
        </authorList>
    </citation>
    <scope>NUCLEOTIDE SEQUENCE</scope>
</reference>
<sequence length="104" mass="12295">MTRLHCFPTSRLSEFQQCFDCYTYLNCCLNSFLKLSCYQNQFLSSVHVLILLHLMLSKTHNLDCSRIHSDDHGIELTLLNYTHSDSNWIGNQEQTEDQRLVYFL</sequence>
<accession>A0A0V0H147</accession>
<proteinExistence type="predicted"/>
<name>A0A0V0H147_SOLCH</name>